<evidence type="ECO:0000313" key="1">
    <source>
        <dbReference type="EMBL" id="GLH73776.1"/>
    </source>
</evidence>
<keyword evidence="2" id="KW-1185">Reference proteome</keyword>
<dbReference type="Gene3D" id="3.30.530.20">
    <property type="match status" value="1"/>
</dbReference>
<name>A0ABQ5QH72_9BACT</name>
<protein>
    <recommendedName>
        <fullName evidence="3">SRPBCC family protein</fullName>
    </recommendedName>
</protein>
<accession>A0ABQ5QH72</accession>
<evidence type="ECO:0008006" key="3">
    <source>
        <dbReference type="Google" id="ProtNLM"/>
    </source>
</evidence>
<proteinExistence type="predicted"/>
<reference evidence="1 2" key="1">
    <citation type="journal article" date="2023" name="Antonie Van Leeuwenhoek">
        <title>Mesoterricola silvestris gen. nov., sp. nov., Mesoterricola sediminis sp. nov., Geothrix oryzae sp. nov., Geothrix edaphica sp. nov., Geothrix rubra sp. nov., and Geothrix limicola sp. nov., six novel members of Acidobacteriota isolated from soils.</title>
        <authorList>
            <person name="Itoh H."/>
            <person name="Sugisawa Y."/>
            <person name="Mise K."/>
            <person name="Xu Z."/>
            <person name="Kuniyasu M."/>
            <person name="Ushijima N."/>
            <person name="Kawano K."/>
            <person name="Kobayashi E."/>
            <person name="Shiratori Y."/>
            <person name="Masuda Y."/>
            <person name="Senoo K."/>
        </authorList>
    </citation>
    <scope>NUCLEOTIDE SEQUENCE [LARGE SCALE GENOMIC DNA]</scope>
    <source>
        <strain evidence="1 2">Red804</strain>
    </source>
</reference>
<dbReference type="RefSeq" id="WP_285575353.1">
    <property type="nucleotide sequence ID" value="NZ_BSDE01000004.1"/>
</dbReference>
<dbReference type="EMBL" id="BSDE01000004">
    <property type="protein sequence ID" value="GLH73776.1"/>
    <property type="molecule type" value="Genomic_DNA"/>
</dbReference>
<organism evidence="1 2">
    <name type="scientific">Geothrix limicola</name>
    <dbReference type="NCBI Taxonomy" id="2927978"/>
    <lineage>
        <taxon>Bacteria</taxon>
        <taxon>Pseudomonadati</taxon>
        <taxon>Acidobacteriota</taxon>
        <taxon>Holophagae</taxon>
        <taxon>Holophagales</taxon>
        <taxon>Holophagaceae</taxon>
        <taxon>Geothrix</taxon>
    </lineage>
</organism>
<sequence length="148" mass="16512">MPRHRISSSVDASPETVWAVLLDKMEHPQRYLEDALDAEILVRGRESVIRQLVLPRGVSFRERISPDPAARTVTFTLLDHPAYEGTVVNRLLETSGGVELAFELDWKPRPGCAEEDPDETLALIDSSLTHTKRIAEALQKDILGAVET</sequence>
<dbReference type="InterPro" id="IPR023393">
    <property type="entry name" value="START-like_dom_sf"/>
</dbReference>
<dbReference type="Proteomes" id="UP001165069">
    <property type="component" value="Unassembled WGS sequence"/>
</dbReference>
<gene>
    <name evidence="1" type="ORF">GETHLI_22780</name>
</gene>
<comment type="caution">
    <text evidence="1">The sequence shown here is derived from an EMBL/GenBank/DDBJ whole genome shotgun (WGS) entry which is preliminary data.</text>
</comment>
<dbReference type="SUPFAM" id="SSF55961">
    <property type="entry name" value="Bet v1-like"/>
    <property type="match status" value="1"/>
</dbReference>
<evidence type="ECO:0000313" key="2">
    <source>
        <dbReference type="Proteomes" id="UP001165069"/>
    </source>
</evidence>